<evidence type="ECO:0000313" key="2">
    <source>
        <dbReference type="EMBL" id="MBM3226940.1"/>
    </source>
</evidence>
<dbReference type="GO" id="GO:0008410">
    <property type="term" value="F:CoA-transferase activity"/>
    <property type="evidence" value="ECO:0007669"/>
    <property type="project" value="TreeGrafter"/>
</dbReference>
<gene>
    <name evidence="2" type="ORF">FJZ47_24500</name>
</gene>
<dbReference type="EMBL" id="VGLS01001117">
    <property type="protein sequence ID" value="MBM3226940.1"/>
    <property type="molecule type" value="Genomic_DNA"/>
</dbReference>
<dbReference type="InterPro" id="IPR044855">
    <property type="entry name" value="CoA-Trfase_III_dom3_sf"/>
</dbReference>
<dbReference type="InterPro" id="IPR003673">
    <property type="entry name" value="CoA-Trfase_fam_III"/>
</dbReference>
<reference evidence="2" key="1">
    <citation type="submission" date="2019-03" db="EMBL/GenBank/DDBJ databases">
        <title>Lake Tanganyika Metagenome-Assembled Genomes (MAGs).</title>
        <authorList>
            <person name="Tran P."/>
        </authorList>
    </citation>
    <scope>NUCLEOTIDE SEQUENCE</scope>
    <source>
        <strain evidence="2">K_DeepCast_65m_m2_066</strain>
    </source>
</reference>
<sequence length="432" mass="47070">MQPKGSQAIAITSLAVPERGISTRSSAFCGKGSAYRSTRLPRHRTAQMAGLSIPDNNGILGDIRVLDLSEDMAGPFCTKLLAGLGAEVLKVERPGVGDIARRTGPFVQDMPHLEQSARFLYLNTGKKSITLDIESPMGVEIVQRLLQECDILVESAPPGTLDRLGLGYTAVAQQCPRLVYTSVTPFGQTGPYRDYQGAELIAQATGGLMHTIGLPEREPLHIGGNAAAYTTGMSAFSATLLALYARDMAGHGQHVDVSAMETMAVAQIHASIQHQFGHQPVRRASTLVRAQDGWVHHGLERGAREDTWTRVCALMGRPELAEDPRFNTRDARREHQAELLALLSEWTMTCPKEDIYHALQGLRSVAGYVATVADLRTSQQLLAREFFQLLDHPSAGPATYPGAPFTIRGSTWCHTRAPLLGEHNVEVYCDRL</sequence>
<dbReference type="SUPFAM" id="SSF89796">
    <property type="entry name" value="CoA-transferase family III (CaiB/BaiF)"/>
    <property type="match status" value="1"/>
</dbReference>
<comment type="caution">
    <text evidence="2">The sequence shown here is derived from an EMBL/GenBank/DDBJ whole genome shotgun (WGS) entry which is preliminary data.</text>
</comment>
<feature type="non-terminal residue" evidence="2">
    <location>
        <position position="432"/>
    </location>
</feature>
<dbReference type="InterPro" id="IPR050483">
    <property type="entry name" value="CoA-transferase_III_domain"/>
</dbReference>
<dbReference type="PANTHER" id="PTHR48207:SF3">
    <property type="entry name" value="SUCCINATE--HYDROXYMETHYLGLUTARATE COA-TRANSFERASE"/>
    <property type="match status" value="1"/>
</dbReference>
<dbReference type="Gene3D" id="3.40.50.10540">
    <property type="entry name" value="Crotonobetainyl-coa:carnitine coa-transferase, domain 1"/>
    <property type="match status" value="1"/>
</dbReference>
<dbReference type="Pfam" id="PF02515">
    <property type="entry name" value="CoA_transf_3"/>
    <property type="match status" value="1"/>
</dbReference>
<evidence type="ECO:0000313" key="3">
    <source>
        <dbReference type="Proteomes" id="UP000712673"/>
    </source>
</evidence>
<protein>
    <submittedName>
        <fullName evidence="2">CoA transferase</fullName>
    </submittedName>
</protein>
<dbReference type="Proteomes" id="UP000712673">
    <property type="component" value="Unassembled WGS sequence"/>
</dbReference>
<accession>A0A937W741</accession>
<evidence type="ECO:0000256" key="1">
    <source>
        <dbReference type="ARBA" id="ARBA00022679"/>
    </source>
</evidence>
<dbReference type="InterPro" id="IPR023606">
    <property type="entry name" value="CoA-Trfase_III_dom_1_sf"/>
</dbReference>
<keyword evidence="1 2" id="KW-0808">Transferase</keyword>
<dbReference type="Gene3D" id="3.30.1540.10">
    <property type="entry name" value="formyl-coa transferase, domain 3"/>
    <property type="match status" value="1"/>
</dbReference>
<proteinExistence type="predicted"/>
<dbReference type="PANTHER" id="PTHR48207">
    <property type="entry name" value="SUCCINATE--HYDROXYMETHYLGLUTARATE COA-TRANSFERASE"/>
    <property type="match status" value="1"/>
</dbReference>
<name>A0A937W741_UNCTE</name>
<dbReference type="AlphaFoldDB" id="A0A937W741"/>
<organism evidence="2 3">
    <name type="scientific">Tectimicrobiota bacterium</name>
    <dbReference type="NCBI Taxonomy" id="2528274"/>
    <lineage>
        <taxon>Bacteria</taxon>
        <taxon>Pseudomonadati</taxon>
        <taxon>Nitrospinota/Tectimicrobiota group</taxon>
        <taxon>Candidatus Tectimicrobiota</taxon>
    </lineage>
</organism>